<protein>
    <submittedName>
        <fullName evidence="1">Uncharacterized protein</fullName>
    </submittedName>
</protein>
<proteinExistence type="predicted"/>
<gene>
    <name evidence="1" type="ORF">LOK49_LG05G02090</name>
</gene>
<evidence type="ECO:0000313" key="2">
    <source>
        <dbReference type="Proteomes" id="UP001060215"/>
    </source>
</evidence>
<accession>A0ACC0HRY0</accession>
<name>A0ACC0HRY0_9ERIC</name>
<comment type="caution">
    <text evidence="1">The sequence shown here is derived from an EMBL/GenBank/DDBJ whole genome shotgun (WGS) entry which is preliminary data.</text>
</comment>
<dbReference type="EMBL" id="CM045761">
    <property type="protein sequence ID" value="KAI8015683.1"/>
    <property type="molecule type" value="Genomic_DNA"/>
</dbReference>
<evidence type="ECO:0000313" key="1">
    <source>
        <dbReference type="EMBL" id="KAI8015683.1"/>
    </source>
</evidence>
<dbReference type="Proteomes" id="UP001060215">
    <property type="component" value="Chromosome 4"/>
</dbReference>
<sequence>MREGLLYCNKVKTSCDNNGGCCRNSKDGKEEDDEMGVELVGEVANEAVLAPVGRGSSINEVEGKIQHIADITFSRVIEIGSGLGVGGAGGTCMEMERRLSEIQIQFDNEGSQQGVGPVAKTEICS</sequence>
<organism evidence="1 2">
    <name type="scientific">Camellia lanceoleosa</name>
    <dbReference type="NCBI Taxonomy" id="1840588"/>
    <lineage>
        <taxon>Eukaryota</taxon>
        <taxon>Viridiplantae</taxon>
        <taxon>Streptophyta</taxon>
        <taxon>Embryophyta</taxon>
        <taxon>Tracheophyta</taxon>
        <taxon>Spermatophyta</taxon>
        <taxon>Magnoliopsida</taxon>
        <taxon>eudicotyledons</taxon>
        <taxon>Gunneridae</taxon>
        <taxon>Pentapetalae</taxon>
        <taxon>asterids</taxon>
        <taxon>Ericales</taxon>
        <taxon>Theaceae</taxon>
        <taxon>Camellia</taxon>
    </lineage>
</organism>
<keyword evidence="2" id="KW-1185">Reference proteome</keyword>
<reference evidence="1 2" key="1">
    <citation type="journal article" date="2022" name="Plant J.">
        <title>Chromosome-level genome of Camellia lanceoleosa provides a valuable resource for understanding genome evolution and self-incompatibility.</title>
        <authorList>
            <person name="Gong W."/>
            <person name="Xiao S."/>
            <person name="Wang L."/>
            <person name="Liao Z."/>
            <person name="Chang Y."/>
            <person name="Mo W."/>
            <person name="Hu G."/>
            <person name="Li W."/>
            <person name="Zhao G."/>
            <person name="Zhu H."/>
            <person name="Hu X."/>
            <person name="Ji K."/>
            <person name="Xiang X."/>
            <person name="Song Q."/>
            <person name="Yuan D."/>
            <person name="Jin S."/>
            <person name="Zhang L."/>
        </authorList>
    </citation>
    <scope>NUCLEOTIDE SEQUENCE [LARGE SCALE GENOMIC DNA]</scope>
    <source>
        <strain evidence="1">SQ_2022a</strain>
    </source>
</reference>